<accession>A0A4R6DSS6</accession>
<evidence type="ECO:0000256" key="3">
    <source>
        <dbReference type="SAM" id="SignalP"/>
    </source>
</evidence>
<name>A0A4R6DSS6_SCAGO</name>
<evidence type="ECO:0008006" key="6">
    <source>
        <dbReference type="Google" id="ProtNLM"/>
    </source>
</evidence>
<feature type="signal peptide" evidence="3">
    <location>
        <begin position="1"/>
        <end position="20"/>
    </location>
</feature>
<dbReference type="Proteomes" id="UP000295530">
    <property type="component" value="Unassembled WGS sequence"/>
</dbReference>
<sequence>MKRSLLTLVLAATLATPAYALIPVTDGIQIAGQLQQLSQGLVDYEQYIQQTALSNSQLLEAYKRYDQMLADYQQVLREAEQLKTQLEGVDLQNFLNRLKNIDLYDPSYASGDDPNVGSKPWDDAVERNKLLNGWGMTDEEWSEMNASIPYSGNDRERAKEIFQYRKRKAEMAIRQDVASENFADNISEQAEQAQKTKEALDGLGDNDSLATMQLIARQNQLMIEQNLNNQAQGNADFKMSNQLANDYFNKMAKARERKEKAMSESYKNGGSQ</sequence>
<keyword evidence="5" id="KW-1185">Reference proteome</keyword>
<reference evidence="4 5" key="1">
    <citation type="submission" date="2019-03" db="EMBL/GenBank/DDBJ databases">
        <title>Genomic analyses of the natural microbiome of Caenorhabditis elegans.</title>
        <authorList>
            <person name="Samuel B."/>
        </authorList>
    </citation>
    <scope>NUCLEOTIDE SEQUENCE [LARGE SCALE GENOMIC DNA]</scope>
    <source>
        <strain evidence="4 5">BIGb0156</strain>
    </source>
</reference>
<keyword evidence="1" id="KW-0175">Coiled coil</keyword>
<keyword evidence="3" id="KW-0732">Signal</keyword>
<comment type="caution">
    <text evidence="4">The sequence shown here is derived from an EMBL/GenBank/DDBJ whole genome shotgun (WGS) entry which is preliminary data.</text>
</comment>
<organism evidence="4 5">
    <name type="scientific">Scandinavium goeteborgense</name>
    <dbReference type="NCBI Taxonomy" id="1851514"/>
    <lineage>
        <taxon>Bacteria</taxon>
        <taxon>Pseudomonadati</taxon>
        <taxon>Pseudomonadota</taxon>
        <taxon>Gammaproteobacteria</taxon>
        <taxon>Enterobacterales</taxon>
        <taxon>Enterobacteriaceae</taxon>
        <taxon>Scandinavium</taxon>
    </lineage>
</organism>
<dbReference type="OrthoDB" id="6630662at2"/>
<feature type="compositionally biased region" description="Basic and acidic residues" evidence="2">
    <location>
        <begin position="253"/>
        <end position="262"/>
    </location>
</feature>
<evidence type="ECO:0000313" key="4">
    <source>
        <dbReference type="EMBL" id="TDN48073.1"/>
    </source>
</evidence>
<protein>
    <recommendedName>
        <fullName evidence="6">Type IV secretion system protein VirB5</fullName>
    </recommendedName>
</protein>
<gene>
    <name evidence="4" type="ORF">EC847_12824</name>
</gene>
<evidence type="ECO:0000256" key="2">
    <source>
        <dbReference type="SAM" id="MobiDB-lite"/>
    </source>
</evidence>
<proteinExistence type="predicted"/>
<feature type="chain" id="PRO_5020711175" description="Type IV secretion system protein VirB5" evidence="3">
    <location>
        <begin position="21"/>
        <end position="272"/>
    </location>
</feature>
<dbReference type="EMBL" id="SNVX01000028">
    <property type="protein sequence ID" value="TDN48073.1"/>
    <property type="molecule type" value="Genomic_DNA"/>
</dbReference>
<evidence type="ECO:0000256" key="1">
    <source>
        <dbReference type="SAM" id="Coils"/>
    </source>
</evidence>
<evidence type="ECO:0000313" key="5">
    <source>
        <dbReference type="Proteomes" id="UP000295530"/>
    </source>
</evidence>
<feature type="region of interest" description="Disordered" evidence="2">
    <location>
        <begin position="251"/>
        <end position="272"/>
    </location>
</feature>
<dbReference type="RefSeq" id="WP_133462469.1">
    <property type="nucleotide sequence ID" value="NZ_SNVX01000028.1"/>
</dbReference>
<feature type="coiled-coil region" evidence="1">
    <location>
        <begin position="62"/>
        <end position="92"/>
    </location>
</feature>
<dbReference type="AlphaFoldDB" id="A0A4R6DSS6"/>